<reference evidence="3" key="1">
    <citation type="journal article" date="2019" name="Int. J. Syst. Evol. Microbiol.">
        <title>The Global Catalogue of Microorganisms (GCM) 10K type strain sequencing project: providing services to taxonomists for standard genome sequencing and annotation.</title>
        <authorList>
            <consortium name="The Broad Institute Genomics Platform"/>
            <consortium name="The Broad Institute Genome Sequencing Center for Infectious Disease"/>
            <person name="Wu L."/>
            <person name="Ma J."/>
        </authorList>
    </citation>
    <scope>NUCLEOTIDE SEQUENCE [LARGE SCALE GENOMIC DNA]</scope>
    <source>
        <strain evidence="3">CECT 7706</strain>
    </source>
</reference>
<evidence type="ECO:0000256" key="1">
    <source>
        <dbReference type="SAM" id="SignalP"/>
    </source>
</evidence>
<keyword evidence="1" id="KW-0732">Signal</keyword>
<accession>A0ABT8CAT6</accession>
<sequence>MKRISFNFILALFLMAPFAVSFAQENKPIRFYDEDDASPIVGMHYWYGTQQGSSDTTGRVFLSFQKGASLRLDHIRYGTWYLTNTEFDRL</sequence>
<dbReference type="EMBL" id="JAUFQS010000012">
    <property type="protein sequence ID" value="MDN3688723.1"/>
    <property type="molecule type" value="Genomic_DNA"/>
</dbReference>
<dbReference type="RefSeq" id="WP_163386473.1">
    <property type="nucleotide sequence ID" value="NZ_JAUFQS010000012.1"/>
</dbReference>
<protein>
    <submittedName>
        <fullName evidence="2">Uncharacterized protein</fullName>
    </submittedName>
</protein>
<name>A0ABT8CAT6_9BACT</name>
<organism evidence="2 3">
    <name type="scientific">Cyclobacterium jeungdonense</name>
    <dbReference type="NCBI Taxonomy" id="708087"/>
    <lineage>
        <taxon>Bacteria</taxon>
        <taxon>Pseudomonadati</taxon>
        <taxon>Bacteroidota</taxon>
        <taxon>Cytophagia</taxon>
        <taxon>Cytophagales</taxon>
        <taxon>Cyclobacteriaceae</taxon>
        <taxon>Cyclobacterium</taxon>
    </lineage>
</organism>
<feature type="chain" id="PRO_5045094345" evidence="1">
    <location>
        <begin position="24"/>
        <end position="90"/>
    </location>
</feature>
<feature type="signal peptide" evidence="1">
    <location>
        <begin position="1"/>
        <end position="23"/>
    </location>
</feature>
<keyword evidence="3" id="KW-1185">Reference proteome</keyword>
<comment type="caution">
    <text evidence="2">The sequence shown here is derived from an EMBL/GenBank/DDBJ whole genome shotgun (WGS) entry which is preliminary data.</text>
</comment>
<proteinExistence type="predicted"/>
<dbReference type="Proteomes" id="UP001236663">
    <property type="component" value="Unassembled WGS sequence"/>
</dbReference>
<evidence type="ECO:0000313" key="2">
    <source>
        <dbReference type="EMBL" id="MDN3688723.1"/>
    </source>
</evidence>
<evidence type="ECO:0000313" key="3">
    <source>
        <dbReference type="Proteomes" id="UP001236663"/>
    </source>
</evidence>
<gene>
    <name evidence="2" type="ORF">QWZ15_12850</name>
</gene>